<dbReference type="CDD" id="cd06257">
    <property type="entry name" value="DnaJ"/>
    <property type="match status" value="1"/>
</dbReference>
<dbReference type="SMART" id="SM00271">
    <property type="entry name" value="DnaJ"/>
    <property type="match status" value="1"/>
</dbReference>
<keyword evidence="1" id="KW-1133">Transmembrane helix</keyword>
<evidence type="ECO:0000313" key="3">
    <source>
        <dbReference type="EMBL" id="KAJ1352809.1"/>
    </source>
</evidence>
<feature type="domain" description="J" evidence="2">
    <location>
        <begin position="73"/>
        <end position="147"/>
    </location>
</feature>
<comment type="caution">
    <text evidence="3">The sequence shown here is derived from an EMBL/GenBank/DDBJ whole genome shotgun (WGS) entry which is preliminary data.</text>
</comment>
<dbReference type="SUPFAM" id="SSF46565">
    <property type="entry name" value="Chaperone J-domain"/>
    <property type="match status" value="1"/>
</dbReference>
<proteinExistence type="predicted"/>
<sequence length="157" mass="17758">MRGGWSRRPSFASIGLEKQRRAASEGNPGQSKLIVFILVWGSAFTNVIMLFMARRCATILSRRGVSYLPKKLNYYEILGVKSNASLEEIKAAFAKKSAELHPDRKSKTQDSRVGWSRSSDTELFMEVKEAYDCLRNPKKRAAYDDQIVSSNGYLKEV</sequence>
<feature type="transmembrane region" description="Helical" evidence="1">
    <location>
        <begin position="33"/>
        <end position="53"/>
    </location>
</feature>
<dbReference type="InterPro" id="IPR052763">
    <property type="entry name" value="DnaJ_C4"/>
</dbReference>
<organism evidence="3 4">
    <name type="scientific">Parelaphostrongylus tenuis</name>
    <name type="common">Meningeal worm</name>
    <dbReference type="NCBI Taxonomy" id="148309"/>
    <lineage>
        <taxon>Eukaryota</taxon>
        <taxon>Metazoa</taxon>
        <taxon>Ecdysozoa</taxon>
        <taxon>Nematoda</taxon>
        <taxon>Chromadorea</taxon>
        <taxon>Rhabditida</taxon>
        <taxon>Rhabditina</taxon>
        <taxon>Rhabditomorpha</taxon>
        <taxon>Strongyloidea</taxon>
        <taxon>Metastrongylidae</taxon>
        <taxon>Parelaphostrongylus</taxon>
    </lineage>
</organism>
<dbReference type="PROSITE" id="PS50076">
    <property type="entry name" value="DNAJ_2"/>
    <property type="match status" value="1"/>
</dbReference>
<keyword evidence="4" id="KW-1185">Reference proteome</keyword>
<accession>A0AAD5QKK6</accession>
<name>A0AAD5QKK6_PARTN</name>
<dbReference type="EMBL" id="JAHQIW010001547">
    <property type="protein sequence ID" value="KAJ1352809.1"/>
    <property type="molecule type" value="Genomic_DNA"/>
</dbReference>
<reference evidence="3" key="1">
    <citation type="submission" date="2021-06" db="EMBL/GenBank/DDBJ databases">
        <title>Parelaphostrongylus tenuis whole genome reference sequence.</title>
        <authorList>
            <person name="Garwood T.J."/>
            <person name="Larsen P.A."/>
            <person name="Fountain-Jones N.M."/>
            <person name="Garbe J.R."/>
            <person name="Macchietto M.G."/>
            <person name="Kania S.A."/>
            <person name="Gerhold R.W."/>
            <person name="Richards J.E."/>
            <person name="Wolf T.M."/>
        </authorList>
    </citation>
    <scope>NUCLEOTIDE SEQUENCE</scope>
    <source>
        <strain evidence="3">MNPRO001-30</strain>
        <tissue evidence="3">Meninges</tissue>
    </source>
</reference>
<dbReference type="Proteomes" id="UP001196413">
    <property type="component" value="Unassembled WGS sequence"/>
</dbReference>
<evidence type="ECO:0000256" key="1">
    <source>
        <dbReference type="SAM" id="Phobius"/>
    </source>
</evidence>
<dbReference type="InterPro" id="IPR001623">
    <property type="entry name" value="DnaJ_domain"/>
</dbReference>
<evidence type="ECO:0000259" key="2">
    <source>
        <dbReference type="PROSITE" id="PS50076"/>
    </source>
</evidence>
<dbReference type="PRINTS" id="PR00625">
    <property type="entry name" value="JDOMAIN"/>
</dbReference>
<keyword evidence="1" id="KW-0812">Transmembrane</keyword>
<dbReference type="InterPro" id="IPR018253">
    <property type="entry name" value="DnaJ_domain_CS"/>
</dbReference>
<dbReference type="AlphaFoldDB" id="A0AAD5QKK6"/>
<gene>
    <name evidence="3" type="ORF">KIN20_009232</name>
</gene>
<dbReference type="PANTHER" id="PTHR44825">
    <property type="match status" value="1"/>
</dbReference>
<dbReference type="PANTHER" id="PTHR44825:SF1">
    <property type="entry name" value="DNAJ HOMOLOG SUBFAMILY C MEMBER 4"/>
    <property type="match status" value="1"/>
</dbReference>
<protein>
    <recommendedName>
        <fullName evidence="2">J domain-containing protein</fullName>
    </recommendedName>
</protein>
<dbReference type="InterPro" id="IPR036869">
    <property type="entry name" value="J_dom_sf"/>
</dbReference>
<dbReference type="Pfam" id="PF00226">
    <property type="entry name" value="DnaJ"/>
    <property type="match status" value="1"/>
</dbReference>
<dbReference type="Gene3D" id="1.10.287.110">
    <property type="entry name" value="DnaJ domain"/>
    <property type="match status" value="1"/>
</dbReference>
<evidence type="ECO:0000313" key="4">
    <source>
        <dbReference type="Proteomes" id="UP001196413"/>
    </source>
</evidence>
<keyword evidence="1" id="KW-0472">Membrane</keyword>
<dbReference type="PROSITE" id="PS00636">
    <property type="entry name" value="DNAJ_1"/>
    <property type="match status" value="1"/>
</dbReference>